<dbReference type="OrthoDB" id="5781782at2759"/>
<dbReference type="AlphaFoldDB" id="A0A9Q1BAT1"/>
<dbReference type="GO" id="GO:0004930">
    <property type="term" value="F:G protein-coupled receptor activity"/>
    <property type="evidence" value="ECO:0007669"/>
    <property type="project" value="InterPro"/>
</dbReference>
<gene>
    <name evidence="7" type="ORF">HOLleu_40829</name>
</gene>
<proteinExistence type="predicted"/>
<dbReference type="PANTHER" id="PTHR45698:SF1">
    <property type="entry name" value="TRACE AMINE-ASSOCIATED RECEPTOR 13C-LIKE"/>
    <property type="match status" value="1"/>
</dbReference>
<dbReference type="InterPro" id="IPR000276">
    <property type="entry name" value="GPCR_Rhodpsn"/>
</dbReference>
<evidence type="ECO:0000256" key="4">
    <source>
        <dbReference type="ARBA" id="ARBA00023136"/>
    </source>
</evidence>
<dbReference type="GO" id="GO:0016020">
    <property type="term" value="C:membrane"/>
    <property type="evidence" value="ECO:0007669"/>
    <property type="project" value="UniProtKB-SubCell"/>
</dbReference>
<organism evidence="7 8">
    <name type="scientific">Holothuria leucospilota</name>
    <name type="common">Black long sea cucumber</name>
    <name type="synonym">Mertensiothuria leucospilota</name>
    <dbReference type="NCBI Taxonomy" id="206669"/>
    <lineage>
        <taxon>Eukaryota</taxon>
        <taxon>Metazoa</taxon>
        <taxon>Echinodermata</taxon>
        <taxon>Eleutherozoa</taxon>
        <taxon>Echinozoa</taxon>
        <taxon>Holothuroidea</taxon>
        <taxon>Aspidochirotacea</taxon>
        <taxon>Aspidochirotida</taxon>
        <taxon>Holothuriidae</taxon>
        <taxon>Holothuria</taxon>
    </lineage>
</organism>
<feature type="transmembrane region" description="Helical" evidence="5">
    <location>
        <begin position="212"/>
        <end position="236"/>
    </location>
</feature>
<dbReference type="SMART" id="SM01381">
    <property type="entry name" value="7TM_GPCR_Srsx"/>
    <property type="match status" value="1"/>
</dbReference>
<dbReference type="PRINTS" id="PR00237">
    <property type="entry name" value="GPCRRHODOPSN"/>
</dbReference>
<protein>
    <submittedName>
        <fullName evidence="7">Galanin receptor type 2</fullName>
    </submittedName>
</protein>
<feature type="domain" description="G-protein coupled receptors family 1 profile" evidence="6">
    <location>
        <begin position="5"/>
        <end position="267"/>
    </location>
</feature>
<dbReference type="SUPFAM" id="SSF81321">
    <property type="entry name" value="Family A G protein-coupled receptor-like"/>
    <property type="match status" value="1"/>
</dbReference>
<dbReference type="EMBL" id="JAIZAY010000022">
    <property type="protein sequence ID" value="KAJ8021066.1"/>
    <property type="molecule type" value="Genomic_DNA"/>
</dbReference>
<dbReference type="PROSITE" id="PS50262">
    <property type="entry name" value="G_PROTEIN_RECEP_F1_2"/>
    <property type="match status" value="1"/>
</dbReference>
<reference evidence="7" key="1">
    <citation type="submission" date="2021-10" db="EMBL/GenBank/DDBJ databases">
        <title>Tropical sea cucumber genome reveals ecological adaptation and Cuvierian tubules defense mechanism.</title>
        <authorList>
            <person name="Chen T."/>
        </authorList>
    </citation>
    <scope>NUCLEOTIDE SEQUENCE</scope>
    <source>
        <strain evidence="7">Nanhai2018</strain>
        <tissue evidence="7">Muscle</tissue>
    </source>
</reference>
<name>A0A9Q1BAT1_HOLLE</name>
<evidence type="ECO:0000256" key="5">
    <source>
        <dbReference type="SAM" id="Phobius"/>
    </source>
</evidence>
<evidence type="ECO:0000313" key="7">
    <source>
        <dbReference type="EMBL" id="KAJ8021066.1"/>
    </source>
</evidence>
<comment type="subcellular location">
    <subcellularLocation>
        <location evidence="1">Membrane</location>
    </subcellularLocation>
</comment>
<feature type="transmembrane region" description="Helical" evidence="5">
    <location>
        <begin position="248"/>
        <end position="269"/>
    </location>
</feature>
<dbReference type="Gene3D" id="1.20.1070.10">
    <property type="entry name" value="Rhodopsin 7-helix transmembrane proteins"/>
    <property type="match status" value="1"/>
</dbReference>
<feature type="transmembrane region" description="Helical" evidence="5">
    <location>
        <begin position="108"/>
        <end position="129"/>
    </location>
</feature>
<comment type="caution">
    <text evidence="7">The sequence shown here is derived from an EMBL/GenBank/DDBJ whole genome shotgun (WGS) entry which is preliminary data.</text>
</comment>
<evidence type="ECO:0000259" key="6">
    <source>
        <dbReference type="PROSITE" id="PS50262"/>
    </source>
</evidence>
<evidence type="ECO:0000313" key="8">
    <source>
        <dbReference type="Proteomes" id="UP001152320"/>
    </source>
</evidence>
<evidence type="ECO:0000256" key="1">
    <source>
        <dbReference type="ARBA" id="ARBA00004370"/>
    </source>
</evidence>
<keyword evidence="2 5" id="KW-0812">Transmembrane</keyword>
<feature type="transmembrane region" description="Helical" evidence="5">
    <location>
        <begin position="26"/>
        <end position="48"/>
    </location>
</feature>
<dbReference type="CDD" id="cd00637">
    <property type="entry name" value="7tm_classA_rhodopsin-like"/>
    <property type="match status" value="1"/>
</dbReference>
<keyword evidence="3 5" id="KW-1133">Transmembrane helix</keyword>
<accession>A0A9Q1BAT1</accession>
<keyword evidence="8" id="KW-1185">Reference proteome</keyword>
<feature type="transmembrane region" description="Helical" evidence="5">
    <location>
        <begin position="141"/>
        <end position="161"/>
    </location>
</feature>
<evidence type="ECO:0000256" key="3">
    <source>
        <dbReference type="ARBA" id="ARBA00022989"/>
    </source>
</evidence>
<dbReference type="Proteomes" id="UP001152320">
    <property type="component" value="Chromosome 22"/>
</dbReference>
<evidence type="ECO:0000256" key="2">
    <source>
        <dbReference type="ARBA" id="ARBA00022692"/>
    </source>
</evidence>
<dbReference type="PANTHER" id="PTHR45698">
    <property type="entry name" value="TRACE AMINE-ASSOCIATED RECEPTOR 19N-RELATED"/>
    <property type="match status" value="1"/>
</dbReference>
<keyword evidence="4 5" id="KW-0472">Membrane</keyword>
<feature type="transmembrane region" description="Helical" evidence="5">
    <location>
        <begin position="68"/>
        <end position="96"/>
    </location>
</feature>
<keyword evidence="7" id="KW-0675">Receptor</keyword>
<dbReference type="InterPro" id="IPR017452">
    <property type="entry name" value="GPCR_Rhodpsn_7TM"/>
</dbReference>
<dbReference type="Pfam" id="PF00001">
    <property type="entry name" value="7tm_1"/>
    <property type="match status" value="1"/>
</dbReference>
<sequence length="318" mass="35990">MGLIGNSVVIFIYTVKIRKYSSMNRLIRGLAVADLCTSAFLFPIPAIARTPNSLLGELYCRVIYPNNLMWISIVSSVYTLAMMSLEQCLAVVYPLRNRLMYSKSRSKIILSMVWLASFWTNAFTYFAAFRSHESGGCTYNLGGPLMQTCIGIFIFSLEYFIPMVIMVATHVKTLQCLHTQAEALMHHTGSRQDEKTRRESIMLRAHQRVLKMLLVVVLTFIFCWTADQIGFFLFNIGILEQSFLFSNVYQTFVVLAFVNSCANPFIYTASNPQFRKALKTFWNGQETSSLDSMNQGTMNVKFSTANTAATIMDLPTNA</sequence>